<feature type="domain" description="AMP-binding enzyme C-terminal" evidence="2">
    <location>
        <begin position="405"/>
        <end position="480"/>
    </location>
</feature>
<feature type="domain" description="AMP-dependent synthetase/ligase" evidence="1">
    <location>
        <begin position="13"/>
        <end position="345"/>
    </location>
</feature>
<dbReference type="PANTHER" id="PTHR43767:SF1">
    <property type="entry name" value="NONRIBOSOMAL PEPTIDE SYNTHASE PES1 (EUROFUNG)-RELATED"/>
    <property type="match status" value="1"/>
</dbReference>
<dbReference type="GO" id="GO:0016878">
    <property type="term" value="F:acid-thiol ligase activity"/>
    <property type="evidence" value="ECO:0007669"/>
    <property type="project" value="UniProtKB-ARBA"/>
</dbReference>
<organism evidence="3 4">
    <name type="scientific">Amycolatopsis bartoniae</name>
    <dbReference type="NCBI Taxonomy" id="941986"/>
    <lineage>
        <taxon>Bacteria</taxon>
        <taxon>Bacillati</taxon>
        <taxon>Actinomycetota</taxon>
        <taxon>Actinomycetes</taxon>
        <taxon>Pseudonocardiales</taxon>
        <taxon>Pseudonocardiaceae</taxon>
        <taxon>Amycolatopsis</taxon>
    </lineage>
</organism>
<sequence length="509" mass="55403">MIGAGQAVIRDILDHWAARTPTAAAVDLGDGGWTFADARTNAVRAANILAAQGVRQGDRVLVMLGNGPGWLRAWWGTSFLGAVVVPVNTAARGTALADVVKEADAVLAVTEPPYAGRLAEVAPGLPRLDPGALVDGDAEEPPLTRSIEVWDPHAIVYTSGTTGRAKGAVTTFLAAYYQGLHHRHRTGPEDVFLADLPLFHVGGMNTVFLPLSTGARSVLRPRFTASRYLDVVREAAVTMSVLVGSMVNFLAAQPPKPDDADNPLRYVSANPPPPDPLAFMRRYGLEDIVGSFSMTEAPAVLATQPGRTKWTSCGRPHEITEVRLVDEHDLPVPVGEPGELIIRSAVPWVITTEYHGRPEETARAWRNGWFHTGDLMRVDEDGDYYFIDRKKDSLRRRGENISSLEVEREVLSHPAVAEAACVGVPDEHGDQDVLVFVTSSGTADPDPAELVEHLRTRLAYFAVPRYVEVVESMPRTRSNKIEKYLLRARGTGPATWDRLAAGIEITRED</sequence>
<dbReference type="InterPro" id="IPR045851">
    <property type="entry name" value="AMP-bd_C_sf"/>
</dbReference>
<dbReference type="InterPro" id="IPR020845">
    <property type="entry name" value="AMP-binding_CS"/>
</dbReference>
<dbReference type="Pfam" id="PF13193">
    <property type="entry name" value="AMP-binding_C"/>
    <property type="match status" value="1"/>
</dbReference>
<gene>
    <name evidence="3" type="ORF">GCM10017566_05510</name>
</gene>
<reference evidence="3" key="2">
    <citation type="submission" date="2020-09" db="EMBL/GenBank/DDBJ databases">
        <authorList>
            <person name="Sun Q."/>
            <person name="Zhou Y."/>
        </authorList>
    </citation>
    <scope>NUCLEOTIDE SEQUENCE</scope>
    <source>
        <strain evidence="3">CGMCC 4.7679</strain>
    </source>
</reference>
<name>A0A8H9IVN0_9PSEU</name>
<dbReference type="PANTHER" id="PTHR43767">
    <property type="entry name" value="LONG-CHAIN-FATTY-ACID--COA LIGASE"/>
    <property type="match status" value="1"/>
</dbReference>
<dbReference type="SUPFAM" id="SSF56801">
    <property type="entry name" value="Acetyl-CoA synthetase-like"/>
    <property type="match status" value="1"/>
</dbReference>
<dbReference type="InterPro" id="IPR000873">
    <property type="entry name" value="AMP-dep_synth/lig_dom"/>
</dbReference>
<dbReference type="RefSeq" id="WP_145933452.1">
    <property type="nucleotide sequence ID" value="NZ_BNAV01000001.1"/>
</dbReference>
<dbReference type="Gene3D" id="3.40.50.12780">
    <property type="entry name" value="N-terminal domain of ligase-like"/>
    <property type="match status" value="1"/>
</dbReference>
<dbReference type="Proteomes" id="UP000658656">
    <property type="component" value="Unassembled WGS sequence"/>
</dbReference>
<dbReference type="AlphaFoldDB" id="A0A8H9IVN0"/>
<evidence type="ECO:0000259" key="1">
    <source>
        <dbReference type="Pfam" id="PF00501"/>
    </source>
</evidence>
<evidence type="ECO:0000313" key="3">
    <source>
        <dbReference type="EMBL" id="GHF35554.1"/>
    </source>
</evidence>
<protein>
    <submittedName>
        <fullName evidence="3">ATP-dependent acyl-CoA ligase</fullName>
    </submittedName>
</protein>
<evidence type="ECO:0000313" key="4">
    <source>
        <dbReference type="Proteomes" id="UP000658656"/>
    </source>
</evidence>
<dbReference type="PROSITE" id="PS00455">
    <property type="entry name" value="AMP_BINDING"/>
    <property type="match status" value="1"/>
</dbReference>
<proteinExistence type="predicted"/>
<dbReference type="InterPro" id="IPR042099">
    <property type="entry name" value="ANL_N_sf"/>
</dbReference>
<dbReference type="OrthoDB" id="2579187at2"/>
<dbReference type="EMBL" id="BNAV01000001">
    <property type="protein sequence ID" value="GHF35554.1"/>
    <property type="molecule type" value="Genomic_DNA"/>
</dbReference>
<accession>A0A8H9IVN0</accession>
<keyword evidence="3" id="KW-0436">Ligase</keyword>
<dbReference type="Pfam" id="PF00501">
    <property type="entry name" value="AMP-binding"/>
    <property type="match status" value="1"/>
</dbReference>
<evidence type="ECO:0000259" key="2">
    <source>
        <dbReference type="Pfam" id="PF13193"/>
    </source>
</evidence>
<dbReference type="InterPro" id="IPR050237">
    <property type="entry name" value="ATP-dep_AMP-bd_enzyme"/>
</dbReference>
<keyword evidence="4" id="KW-1185">Reference proteome</keyword>
<reference evidence="3" key="1">
    <citation type="journal article" date="2014" name="Int. J. Syst. Evol. Microbiol.">
        <title>Complete genome sequence of Corynebacterium casei LMG S-19264T (=DSM 44701T), isolated from a smear-ripened cheese.</title>
        <authorList>
            <consortium name="US DOE Joint Genome Institute (JGI-PGF)"/>
            <person name="Walter F."/>
            <person name="Albersmeier A."/>
            <person name="Kalinowski J."/>
            <person name="Ruckert C."/>
        </authorList>
    </citation>
    <scope>NUCLEOTIDE SEQUENCE</scope>
    <source>
        <strain evidence="3">CGMCC 4.7679</strain>
    </source>
</reference>
<dbReference type="InterPro" id="IPR025110">
    <property type="entry name" value="AMP-bd_C"/>
</dbReference>
<dbReference type="Gene3D" id="3.30.300.30">
    <property type="match status" value="1"/>
</dbReference>
<comment type="caution">
    <text evidence="3">The sequence shown here is derived from an EMBL/GenBank/DDBJ whole genome shotgun (WGS) entry which is preliminary data.</text>
</comment>